<proteinExistence type="predicted"/>
<dbReference type="AlphaFoldDB" id="A0A2I2GHN7"/>
<dbReference type="GeneID" id="36549973"/>
<comment type="caution">
    <text evidence="2">The sequence shown here is derived from an EMBL/GenBank/DDBJ whole genome shotgun (WGS) entry which is preliminary data.</text>
</comment>
<evidence type="ECO:0000256" key="1">
    <source>
        <dbReference type="SAM" id="MobiDB-lite"/>
    </source>
</evidence>
<dbReference type="RefSeq" id="XP_024707692.1">
    <property type="nucleotide sequence ID" value="XM_024842278.1"/>
</dbReference>
<gene>
    <name evidence="2" type="ORF">P170DRAFT_102986</name>
</gene>
<feature type="region of interest" description="Disordered" evidence="1">
    <location>
        <begin position="24"/>
        <end position="47"/>
    </location>
</feature>
<dbReference type="EMBL" id="MSFO01000002">
    <property type="protein sequence ID" value="PLB52390.1"/>
    <property type="molecule type" value="Genomic_DNA"/>
</dbReference>
<name>A0A2I2GHN7_9EURO</name>
<feature type="compositionally biased region" description="Polar residues" evidence="1">
    <location>
        <begin position="24"/>
        <end position="35"/>
    </location>
</feature>
<reference evidence="2 3" key="1">
    <citation type="submission" date="2016-12" db="EMBL/GenBank/DDBJ databases">
        <title>The genomes of Aspergillus section Nigri reveals drivers in fungal speciation.</title>
        <authorList>
            <consortium name="DOE Joint Genome Institute"/>
            <person name="Vesth T.C."/>
            <person name="Nybo J."/>
            <person name="Theobald S."/>
            <person name="Brandl J."/>
            <person name="Frisvad J.C."/>
            <person name="Nielsen K.F."/>
            <person name="Lyhne E.K."/>
            <person name="Kogle M.E."/>
            <person name="Kuo A."/>
            <person name="Riley R."/>
            <person name="Clum A."/>
            <person name="Nolan M."/>
            <person name="Lipzen A."/>
            <person name="Salamov A."/>
            <person name="Henrissat B."/>
            <person name="Wiebenga A."/>
            <person name="De Vries R.P."/>
            <person name="Grigoriev I.V."/>
            <person name="Mortensen U.H."/>
            <person name="Andersen M.R."/>
            <person name="Baker S.E."/>
        </authorList>
    </citation>
    <scope>NUCLEOTIDE SEQUENCE [LARGE SCALE GENOMIC DNA]</scope>
    <source>
        <strain evidence="2 3">IBT 23096</strain>
    </source>
</reference>
<keyword evidence="3" id="KW-1185">Reference proteome</keyword>
<sequence>MQTCPCNARCTTESLQHVDLCLTDTTTADSPNRNPSPDYRPRTEELWGCTQSPSPTKYNYVHGPQFLTESTLRSSKPLNLYPLNATQQKRHARMPNCTMRTPRAGSHKLEMIAFLIQESLRS</sequence>
<accession>A0A2I2GHN7</accession>
<evidence type="ECO:0000313" key="3">
    <source>
        <dbReference type="Proteomes" id="UP000234275"/>
    </source>
</evidence>
<organism evidence="2 3">
    <name type="scientific">Aspergillus steynii IBT 23096</name>
    <dbReference type="NCBI Taxonomy" id="1392250"/>
    <lineage>
        <taxon>Eukaryota</taxon>
        <taxon>Fungi</taxon>
        <taxon>Dikarya</taxon>
        <taxon>Ascomycota</taxon>
        <taxon>Pezizomycotina</taxon>
        <taxon>Eurotiomycetes</taxon>
        <taxon>Eurotiomycetidae</taxon>
        <taxon>Eurotiales</taxon>
        <taxon>Aspergillaceae</taxon>
        <taxon>Aspergillus</taxon>
        <taxon>Aspergillus subgen. Circumdati</taxon>
    </lineage>
</organism>
<protein>
    <submittedName>
        <fullName evidence="2">Uncharacterized protein</fullName>
    </submittedName>
</protein>
<evidence type="ECO:0000313" key="2">
    <source>
        <dbReference type="EMBL" id="PLB52390.1"/>
    </source>
</evidence>
<dbReference type="VEuPathDB" id="FungiDB:P170DRAFT_102986"/>
<dbReference type="Proteomes" id="UP000234275">
    <property type="component" value="Unassembled WGS sequence"/>
</dbReference>